<evidence type="ECO:0000313" key="1">
    <source>
        <dbReference type="EMBL" id="KAF2467568.1"/>
    </source>
</evidence>
<comment type="caution">
    <text evidence="1">The sequence shown here is derived from an EMBL/GenBank/DDBJ whole genome shotgun (WGS) entry which is preliminary data.</text>
</comment>
<gene>
    <name evidence="1" type="ORF">BDR25DRAFT_344918</name>
</gene>
<proteinExistence type="predicted"/>
<evidence type="ECO:0000313" key="2">
    <source>
        <dbReference type="Proteomes" id="UP000799755"/>
    </source>
</evidence>
<dbReference type="Proteomes" id="UP000799755">
    <property type="component" value="Unassembled WGS sequence"/>
</dbReference>
<accession>A0ACB6QKV4</accession>
<reference evidence="1" key="1">
    <citation type="journal article" date="2020" name="Stud. Mycol.">
        <title>101 Dothideomycetes genomes: a test case for predicting lifestyles and emergence of pathogens.</title>
        <authorList>
            <person name="Haridas S."/>
            <person name="Albert R."/>
            <person name="Binder M."/>
            <person name="Bloem J."/>
            <person name="Labutti K."/>
            <person name="Salamov A."/>
            <person name="Andreopoulos B."/>
            <person name="Baker S."/>
            <person name="Barry K."/>
            <person name="Bills G."/>
            <person name="Bluhm B."/>
            <person name="Cannon C."/>
            <person name="Castanera R."/>
            <person name="Culley D."/>
            <person name="Daum C."/>
            <person name="Ezra D."/>
            <person name="Gonzalez J."/>
            <person name="Henrissat B."/>
            <person name="Kuo A."/>
            <person name="Liang C."/>
            <person name="Lipzen A."/>
            <person name="Lutzoni F."/>
            <person name="Magnuson J."/>
            <person name="Mondo S."/>
            <person name="Nolan M."/>
            <person name="Ohm R."/>
            <person name="Pangilinan J."/>
            <person name="Park H.-J."/>
            <person name="Ramirez L."/>
            <person name="Alfaro M."/>
            <person name="Sun H."/>
            <person name="Tritt A."/>
            <person name="Yoshinaga Y."/>
            <person name="Zwiers L.-H."/>
            <person name="Turgeon B."/>
            <person name="Goodwin S."/>
            <person name="Spatafora J."/>
            <person name="Crous P."/>
            <person name="Grigoriev I."/>
        </authorList>
    </citation>
    <scope>NUCLEOTIDE SEQUENCE</scope>
    <source>
        <strain evidence="1">ATCC 200398</strain>
    </source>
</reference>
<dbReference type="EMBL" id="MU003520">
    <property type="protein sequence ID" value="KAF2467568.1"/>
    <property type="molecule type" value="Genomic_DNA"/>
</dbReference>
<protein>
    <submittedName>
        <fullName evidence="1">Uncharacterized protein</fullName>
    </submittedName>
</protein>
<name>A0ACB6QKV4_9PLEO</name>
<organism evidence="1 2">
    <name type="scientific">Lindgomyces ingoldianus</name>
    <dbReference type="NCBI Taxonomy" id="673940"/>
    <lineage>
        <taxon>Eukaryota</taxon>
        <taxon>Fungi</taxon>
        <taxon>Dikarya</taxon>
        <taxon>Ascomycota</taxon>
        <taxon>Pezizomycotina</taxon>
        <taxon>Dothideomycetes</taxon>
        <taxon>Pleosporomycetidae</taxon>
        <taxon>Pleosporales</taxon>
        <taxon>Lindgomycetaceae</taxon>
        <taxon>Lindgomyces</taxon>
    </lineage>
</organism>
<keyword evidence="2" id="KW-1185">Reference proteome</keyword>
<sequence length="250" mass="29011">MTYEDDDGNPTCYGHTSKIPFCHTPEAADPPYQDDLRSFHTKHFPTAPLPTQFFYGAETPEAIDQSYGDGLGYYKDGVKRTLTDDDIAFLRRSEVMQILRERRRRRDVSRSPEPDFPVQQQVQRPDQPTEDSPLKLTPTSTNNLPLNASTPLGRSKDGVQQGRIGKKNNWVKTSEKTRQRNRKSRRANKKNKKERKKSRPEVPRRRDEEEEEKEEEEEEEGEGEESDEWDPRRQATGPDAIKDTTIDLDY</sequence>